<reference evidence="1 2" key="1">
    <citation type="journal article" date="2021" name="Hortic Res">
        <title>Chromosome-scale assembly of the Dendrobium chrysotoxum genome enhances the understanding of orchid evolution.</title>
        <authorList>
            <person name="Zhang Y."/>
            <person name="Zhang G.Q."/>
            <person name="Zhang D."/>
            <person name="Liu X.D."/>
            <person name="Xu X.Y."/>
            <person name="Sun W.H."/>
            <person name="Yu X."/>
            <person name="Zhu X."/>
            <person name="Wang Z.W."/>
            <person name="Zhao X."/>
            <person name="Zhong W.Y."/>
            <person name="Chen H."/>
            <person name="Yin W.L."/>
            <person name="Huang T."/>
            <person name="Niu S.C."/>
            <person name="Liu Z.J."/>
        </authorList>
    </citation>
    <scope>NUCLEOTIDE SEQUENCE [LARGE SCALE GENOMIC DNA]</scope>
    <source>
        <strain evidence="1">Lindl</strain>
    </source>
</reference>
<dbReference type="AlphaFoldDB" id="A0AAV7GA35"/>
<accession>A0AAV7GA35</accession>
<evidence type="ECO:0000313" key="2">
    <source>
        <dbReference type="Proteomes" id="UP000775213"/>
    </source>
</evidence>
<sequence length="88" mass="9796">MVDHTSTKLPQPKEIAMLSNQKVAQADDVASTITGNSLIIFRKKFHFPNDLVMKVPEKSSCACSPPPGFLTCMSSVCKRDYDFHHLQS</sequence>
<comment type="caution">
    <text evidence="1">The sequence shown here is derived from an EMBL/GenBank/DDBJ whole genome shotgun (WGS) entry which is preliminary data.</text>
</comment>
<name>A0AAV7GA35_DENCH</name>
<dbReference type="EMBL" id="JAGFBR010000017">
    <property type="protein sequence ID" value="KAH0452723.1"/>
    <property type="molecule type" value="Genomic_DNA"/>
</dbReference>
<proteinExistence type="predicted"/>
<protein>
    <submittedName>
        <fullName evidence="1">Uncharacterized protein</fullName>
    </submittedName>
</protein>
<evidence type="ECO:0000313" key="1">
    <source>
        <dbReference type="EMBL" id="KAH0452723.1"/>
    </source>
</evidence>
<dbReference type="Proteomes" id="UP000775213">
    <property type="component" value="Unassembled WGS sequence"/>
</dbReference>
<organism evidence="1 2">
    <name type="scientific">Dendrobium chrysotoxum</name>
    <name type="common">Orchid</name>
    <dbReference type="NCBI Taxonomy" id="161865"/>
    <lineage>
        <taxon>Eukaryota</taxon>
        <taxon>Viridiplantae</taxon>
        <taxon>Streptophyta</taxon>
        <taxon>Embryophyta</taxon>
        <taxon>Tracheophyta</taxon>
        <taxon>Spermatophyta</taxon>
        <taxon>Magnoliopsida</taxon>
        <taxon>Liliopsida</taxon>
        <taxon>Asparagales</taxon>
        <taxon>Orchidaceae</taxon>
        <taxon>Epidendroideae</taxon>
        <taxon>Malaxideae</taxon>
        <taxon>Dendrobiinae</taxon>
        <taxon>Dendrobium</taxon>
    </lineage>
</organism>
<gene>
    <name evidence="1" type="ORF">IEQ34_020022</name>
</gene>
<keyword evidence="2" id="KW-1185">Reference proteome</keyword>